<accession>A0A4C1WT83</accession>
<organism evidence="1 2">
    <name type="scientific">Eumeta variegata</name>
    <name type="common">Bagworm moth</name>
    <name type="synonym">Eumeta japonica</name>
    <dbReference type="NCBI Taxonomy" id="151549"/>
    <lineage>
        <taxon>Eukaryota</taxon>
        <taxon>Metazoa</taxon>
        <taxon>Ecdysozoa</taxon>
        <taxon>Arthropoda</taxon>
        <taxon>Hexapoda</taxon>
        <taxon>Insecta</taxon>
        <taxon>Pterygota</taxon>
        <taxon>Neoptera</taxon>
        <taxon>Endopterygota</taxon>
        <taxon>Lepidoptera</taxon>
        <taxon>Glossata</taxon>
        <taxon>Ditrysia</taxon>
        <taxon>Tineoidea</taxon>
        <taxon>Psychidae</taxon>
        <taxon>Oiketicinae</taxon>
        <taxon>Eumeta</taxon>
    </lineage>
</organism>
<dbReference type="AlphaFoldDB" id="A0A4C1WT83"/>
<dbReference type="OrthoDB" id="10012272at2759"/>
<sequence>MFFDPRVYYWNVYIDVFNLIAYLNKALPRTSESQRSHRVGGYDRPAAARGGPRLASAETERLDMKLNGYDNRVCTCNELLKIMVIDENEARLRVRYPLNCEKRRNYKFDIAAVGCDGSYSNTFPSILYICPEDGLNMDASMYFTK</sequence>
<gene>
    <name evidence="1" type="ORF">EVAR_47362_1</name>
</gene>
<dbReference type="EMBL" id="BGZK01000648">
    <property type="protein sequence ID" value="GBP54491.1"/>
    <property type="molecule type" value="Genomic_DNA"/>
</dbReference>
<comment type="caution">
    <text evidence="1">The sequence shown here is derived from an EMBL/GenBank/DDBJ whole genome shotgun (WGS) entry which is preliminary data.</text>
</comment>
<evidence type="ECO:0000313" key="2">
    <source>
        <dbReference type="Proteomes" id="UP000299102"/>
    </source>
</evidence>
<evidence type="ECO:0000313" key="1">
    <source>
        <dbReference type="EMBL" id="GBP54491.1"/>
    </source>
</evidence>
<proteinExistence type="predicted"/>
<reference evidence="1 2" key="1">
    <citation type="journal article" date="2019" name="Commun. Biol.">
        <title>The bagworm genome reveals a unique fibroin gene that provides high tensile strength.</title>
        <authorList>
            <person name="Kono N."/>
            <person name="Nakamura H."/>
            <person name="Ohtoshi R."/>
            <person name="Tomita M."/>
            <person name="Numata K."/>
            <person name="Arakawa K."/>
        </authorList>
    </citation>
    <scope>NUCLEOTIDE SEQUENCE [LARGE SCALE GENOMIC DNA]</scope>
</reference>
<keyword evidence="2" id="KW-1185">Reference proteome</keyword>
<protein>
    <submittedName>
        <fullName evidence="1">Uncharacterized protein</fullName>
    </submittedName>
</protein>
<dbReference type="Proteomes" id="UP000299102">
    <property type="component" value="Unassembled WGS sequence"/>
</dbReference>
<name>A0A4C1WT83_EUMVA</name>